<evidence type="ECO:0000256" key="7">
    <source>
        <dbReference type="ARBA" id="ARBA00023004"/>
    </source>
</evidence>
<evidence type="ECO:0000256" key="8">
    <source>
        <dbReference type="ARBA" id="ARBA00023065"/>
    </source>
</evidence>
<dbReference type="SMART" id="SM00382">
    <property type="entry name" value="AAA"/>
    <property type="match status" value="1"/>
</dbReference>
<dbReference type="PANTHER" id="PTHR42771">
    <property type="entry name" value="IRON(3+)-HYDROXAMATE IMPORT ATP-BINDING PROTEIN FHUC"/>
    <property type="match status" value="1"/>
</dbReference>
<comment type="subcellular location">
    <subcellularLocation>
        <location evidence="1">Cell membrane</location>
        <topology evidence="1">Peripheral membrane protein</topology>
    </subcellularLocation>
</comment>
<dbReference type="PROSITE" id="PS00211">
    <property type="entry name" value="ABC_TRANSPORTER_1"/>
    <property type="match status" value="1"/>
</dbReference>
<keyword evidence="8" id="KW-0406">Ion transport</keyword>
<evidence type="ECO:0000313" key="12">
    <source>
        <dbReference type="Proteomes" id="UP000199337"/>
    </source>
</evidence>
<dbReference type="OrthoDB" id="9799337at2"/>
<gene>
    <name evidence="11" type="ORF">SAMN05660649_01361</name>
</gene>
<evidence type="ECO:0000259" key="10">
    <source>
        <dbReference type="PROSITE" id="PS50893"/>
    </source>
</evidence>
<evidence type="ECO:0000313" key="11">
    <source>
        <dbReference type="EMBL" id="SFG34692.1"/>
    </source>
</evidence>
<evidence type="ECO:0000256" key="4">
    <source>
        <dbReference type="ARBA" id="ARBA00022496"/>
    </source>
</evidence>
<dbReference type="GO" id="GO:0016887">
    <property type="term" value="F:ATP hydrolysis activity"/>
    <property type="evidence" value="ECO:0007669"/>
    <property type="project" value="InterPro"/>
</dbReference>
<dbReference type="FunFam" id="3.40.50.300:FF:000134">
    <property type="entry name" value="Iron-enterobactin ABC transporter ATP-binding protein"/>
    <property type="match status" value="1"/>
</dbReference>
<keyword evidence="12" id="KW-1185">Reference proteome</keyword>
<dbReference type="STRING" id="341036.SAMN05660649_01361"/>
<dbReference type="PANTHER" id="PTHR42771:SF2">
    <property type="entry name" value="IRON(3+)-HYDROXAMATE IMPORT ATP-BINDING PROTEIN FHUC"/>
    <property type="match status" value="1"/>
</dbReference>
<dbReference type="RefSeq" id="WP_092469991.1">
    <property type="nucleotide sequence ID" value="NZ_FOOX01000004.1"/>
</dbReference>
<keyword evidence="7" id="KW-0408">Iron</keyword>
<evidence type="ECO:0000256" key="1">
    <source>
        <dbReference type="ARBA" id="ARBA00004202"/>
    </source>
</evidence>
<sequence>MITVNNLSFSYKKNKGAHKVFDGLNLAFAKGFNAILGPNGAGKSTLLKSIFGLLHYDGNILYGHESITAMDTEDRIKLMSYLPQMDVDISTLTVLEMVILGRLPELGYKISDEDLNIVMDTLESLNIAALATRNFSELSGGQKKLVFIAQTLVRKPKLILLDEPVNSLDLQKQLELCQLLQKIVDKQNVDIIVVLHDINLAARYAGHIVVMDENGSLYSTGKPGEVITARMLKEVYGVIANVIYDEKGTPMVSPVCSVRKV</sequence>
<dbReference type="CDD" id="cd03214">
    <property type="entry name" value="ABC_Iron-Siderophores_B12_Hemin"/>
    <property type="match status" value="1"/>
</dbReference>
<feature type="domain" description="ABC transporter" evidence="10">
    <location>
        <begin position="2"/>
        <end position="239"/>
    </location>
</feature>
<evidence type="ECO:0000256" key="3">
    <source>
        <dbReference type="ARBA" id="ARBA00022475"/>
    </source>
</evidence>
<keyword evidence="6 11" id="KW-0067">ATP-binding</keyword>
<dbReference type="InterPro" id="IPR051535">
    <property type="entry name" value="Siderophore_ABC-ATPase"/>
</dbReference>
<reference evidence="12" key="1">
    <citation type="submission" date="2016-10" db="EMBL/GenBank/DDBJ databases">
        <authorList>
            <person name="Varghese N."/>
            <person name="Submissions S."/>
        </authorList>
    </citation>
    <scope>NUCLEOTIDE SEQUENCE [LARGE SCALE GENOMIC DNA]</scope>
    <source>
        <strain evidence="12">DSM 17038</strain>
    </source>
</reference>
<dbReference type="InterPro" id="IPR027417">
    <property type="entry name" value="P-loop_NTPase"/>
</dbReference>
<dbReference type="Pfam" id="PF00005">
    <property type="entry name" value="ABC_tran"/>
    <property type="match status" value="1"/>
</dbReference>
<keyword evidence="4" id="KW-0410">Iron transport</keyword>
<dbReference type="Gene3D" id="3.40.50.300">
    <property type="entry name" value="P-loop containing nucleotide triphosphate hydrolases"/>
    <property type="match status" value="1"/>
</dbReference>
<dbReference type="Proteomes" id="UP000199337">
    <property type="component" value="Unassembled WGS sequence"/>
</dbReference>
<dbReference type="EMBL" id="FOOX01000004">
    <property type="protein sequence ID" value="SFG34692.1"/>
    <property type="molecule type" value="Genomic_DNA"/>
</dbReference>
<evidence type="ECO:0000256" key="9">
    <source>
        <dbReference type="ARBA" id="ARBA00023136"/>
    </source>
</evidence>
<dbReference type="SUPFAM" id="SSF52540">
    <property type="entry name" value="P-loop containing nucleoside triphosphate hydrolases"/>
    <property type="match status" value="1"/>
</dbReference>
<keyword evidence="5" id="KW-0547">Nucleotide-binding</keyword>
<accession>A0A1I2R2A1</accession>
<evidence type="ECO:0000256" key="6">
    <source>
        <dbReference type="ARBA" id="ARBA00022840"/>
    </source>
</evidence>
<evidence type="ECO:0000256" key="2">
    <source>
        <dbReference type="ARBA" id="ARBA00022448"/>
    </source>
</evidence>
<keyword evidence="9" id="KW-0472">Membrane</keyword>
<keyword evidence="2" id="KW-0813">Transport</keyword>
<proteinExistence type="predicted"/>
<name>A0A1I2R2A1_9FIRM</name>
<dbReference type="InterPro" id="IPR003593">
    <property type="entry name" value="AAA+_ATPase"/>
</dbReference>
<dbReference type="GO" id="GO:0006826">
    <property type="term" value="P:iron ion transport"/>
    <property type="evidence" value="ECO:0007669"/>
    <property type="project" value="UniProtKB-KW"/>
</dbReference>
<dbReference type="InterPro" id="IPR017871">
    <property type="entry name" value="ABC_transporter-like_CS"/>
</dbReference>
<keyword evidence="3" id="KW-1003">Cell membrane</keyword>
<dbReference type="GO" id="GO:0005886">
    <property type="term" value="C:plasma membrane"/>
    <property type="evidence" value="ECO:0007669"/>
    <property type="project" value="UniProtKB-SubCell"/>
</dbReference>
<organism evidence="11 12">
    <name type="scientific">Desulfotruncus arcticus DSM 17038</name>
    <dbReference type="NCBI Taxonomy" id="1121424"/>
    <lineage>
        <taxon>Bacteria</taxon>
        <taxon>Bacillati</taxon>
        <taxon>Bacillota</taxon>
        <taxon>Clostridia</taxon>
        <taxon>Eubacteriales</taxon>
        <taxon>Desulfallaceae</taxon>
        <taxon>Desulfotruncus</taxon>
    </lineage>
</organism>
<dbReference type="AlphaFoldDB" id="A0A1I2R2A1"/>
<dbReference type="InterPro" id="IPR003439">
    <property type="entry name" value="ABC_transporter-like_ATP-bd"/>
</dbReference>
<evidence type="ECO:0000256" key="5">
    <source>
        <dbReference type="ARBA" id="ARBA00022741"/>
    </source>
</evidence>
<dbReference type="PROSITE" id="PS50893">
    <property type="entry name" value="ABC_TRANSPORTER_2"/>
    <property type="match status" value="1"/>
</dbReference>
<dbReference type="GO" id="GO:0005524">
    <property type="term" value="F:ATP binding"/>
    <property type="evidence" value="ECO:0007669"/>
    <property type="project" value="UniProtKB-KW"/>
</dbReference>
<protein>
    <submittedName>
        <fullName evidence="11">Iron complex transport system ATP-binding protein</fullName>
    </submittedName>
</protein>